<reference evidence="2 3" key="1">
    <citation type="submission" date="2019-01" db="EMBL/GenBank/DDBJ databases">
        <title>Sphingomonas mucosissima sp. nov. and Sphingomonas desiccabilis sp. nov., from biological soil crusts in the Colorado Plateau, USA.</title>
        <authorList>
            <person name="Zhu D."/>
        </authorList>
    </citation>
    <scope>NUCLEOTIDE SEQUENCE [LARGE SCALE GENOMIC DNA]</scope>
    <source>
        <strain evidence="2 3">CP1D</strain>
    </source>
</reference>
<dbReference type="InterPro" id="IPR012495">
    <property type="entry name" value="TadE-like_dom"/>
</dbReference>
<keyword evidence="3" id="KW-1185">Reference proteome</keyword>
<dbReference type="AlphaFoldDB" id="A0A4Q2J1C8"/>
<comment type="caution">
    <text evidence="2">The sequence shown here is derived from an EMBL/GenBank/DDBJ whole genome shotgun (WGS) entry which is preliminary data.</text>
</comment>
<evidence type="ECO:0000313" key="3">
    <source>
        <dbReference type="Proteomes" id="UP000292347"/>
    </source>
</evidence>
<dbReference type="Proteomes" id="UP000292347">
    <property type="component" value="Unassembled WGS sequence"/>
</dbReference>
<proteinExistence type="predicted"/>
<evidence type="ECO:0000313" key="2">
    <source>
        <dbReference type="EMBL" id="RXZ35490.1"/>
    </source>
</evidence>
<name>A0A4Q2J1C8_9SPHN</name>
<gene>
    <name evidence="2" type="ORF">EO081_07700</name>
</gene>
<dbReference type="EMBL" id="SDPT01000001">
    <property type="protein sequence ID" value="RXZ35490.1"/>
    <property type="molecule type" value="Genomic_DNA"/>
</dbReference>
<dbReference type="Pfam" id="PF07811">
    <property type="entry name" value="TadE"/>
    <property type="match status" value="1"/>
</dbReference>
<organism evidence="2 3">
    <name type="scientific">Sphingomonas desiccabilis</name>
    <dbReference type="NCBI Taxonomy" id="429134"/>
    <lineage>
        <taxon>Bacteria</taxon>
        <taxon>Pseudomonadati</taxon>
        <taxon>Pseudomonadota</taxon>
        <taxon>Alphaproteobacteria</taxon>
        <taxon>Sphingomonadales</taxon>
        <taxon>Sphingomonadaceae</taxon>
        <taxon>Sphingomonas</taxon>
    </lineage>
</organism>
<protein>
    <submittedName>
        <fullName evidence="2">Pilus assembly protein</fullName>
    </submittedName>
</protein>
<evidence type="ECO:0000259" key="1">
    <source>
        <dbReference type="Pfam" id="PF07811"/>
    </source>
</evidence>
<accession>A0A4Q2J1C8</accession>
<dbReference type="OrthoDB" id="7306064at2"/>
<feature type="domain" description="TadE-like" evidence="1">
    <location>
        <begin position="20"/>
        <end position="62"/>
    </location>
</feature>
<dbReference type="RefSeq" id="WP_129341259.1">
    <property type="nucleotide sequence ID" value="NZ_JACIDD010000001.1"/>
</dbReference>
<sequence>MAGDPTCRTLARRLAHDRQGATIVEFALVAPVLAVLLMGAFDIGHGLYVNAALQGIVQKTARDSALEGGTSTATAAALDKQVADQVRVLARNAQVSISRRFYRNYAAAAAKKAENFTDTNKNGTCDKGEPYEDANLNGTWDPDGGNAGQGGAKDATVYTATVSYTRLFPFWPLVGGSPRARVSATTVLRNQPYGDQGSYGAAVVRNCA</sequence>